<dbReference type="SMART" id="SM00355">
    <property type="entry name" value="ZnF_C2H2"/>
    <property type="match status" value="3"/>
</dbReference>
<evidence type="ECO:0000256" key="6">
    <source>
        <dbReference type="SAM" id="MobiDB-lite"/>
    </source>
</evidence>
<evidence type="ECO:0000256" key="3">
    <source>
        <dbReference type="ARBA" id="ARBA00022771"/>
    </source>
</evidence>
<dbReference type="Pfam" id="PF00096">
    <property type="entry name" value="zf-C2H2"/>
    <property type="match status" value="1"/>
</dbReference>
<organism evidence="8 9">
    <name type="scientific">Drosophila hydei</name>
    <name type="common">Fruit fly</name>
    <dbReference type="NCBI Taxonomy" id="7224"/>
    <lineage>
        <taxon>Eukaryota</taxon>
        <taxon>Metazoa</taxon>
        <taxon>Ecdysozoa</taxon>
        <taxon>Arthropoda</taxon>
        <taxon>Hexapoda</taxon>
        <taxon>Insecta</taxon>
        <taxon>Pterygota</taxon>
        <taxon>Neoptera</taxon>
        <taxon>Endopterygota</taxon>
        <taxon>Diptera</taxon>
        <taxon>Brachycera</taxon>
        <taxon>Muscomorpha</taxon>
        <taxon>Ephydroidea</taxon>
        <taxon>Drosophilidae</taxon>
        <taxon>Drosophila</taxon>
    </lineage>
</organism>
<dbReference type="PANTHER" id="PTHR24408">
    <property type="entry name" value="ZINC FINGER PROTEIN"/>
    <property type="match status" value="1"/>
</dbReference>
<dbReference type="PROSITE" id="PS50157">
    <property type="entry name" value="ZINC_FINGER_C2H2_2"/>
    <property type="match status" value="2"/>
</dbReference>
<dbReference type="GO" id="GO:0005634">
    <property type="term" value="C:nucleus"/>
    <property type="evidence" value="ECO:0007669"/>
    <property type="project" value="TreeGrafter"/>
</dbReference>
<feature type="domain" description="C2H2-type" evidence="7">
    <location>
        <begin position="752"/>
        <end position="779"/>
    </location>
</feature>
<dbReference type="RefSeq" id="XP_023160000.2">
    <property type="nucleotide sequence ID" value="XM_023304232.2"/>
</dbReference>
<protein>
    <submittedName>
        <fullName evidence="9">Protein teflon isoform X1</fullName>
    </submittedName>
</protein>
<reference evidence="9" key="1">
    <citation type="submission" date="2025-08" db="UniProtKB">
        <authorList>
            <consortium name="RefSeq"/>
        </authorList>
    </citation>
    <scope>IDENTIFICATION</scope>
    <source>
        <strain evidence="9">15085-1641.00</strain>
        <tissue evidence="9">Whole body</tissue>
    </source>
</reference>
<evidence type="ECO:0000313" key="9">
    <source>
        <dbReference type="RefSeq" id="XP_023160000.2"/>
    </source>
</evidence>
<proteinExistence type="predicted"/>
<dbReference type="Proteomes" id="UP000504633">
    <property type="component" value="Unplaced"/>
</dbReference>
<dbReference type="GO" id="GO:0043565">
    <property type="term" value="F:sequence-specific DNA binding"/>
    <property type="evidence" value="ECO:0007669"/>
    <property type="project" value="TreeGrafter"/>
</dbReference>
<keyword evidence="4" id="KW-0862">Zinc</keyword>
<evidence type="ECO:0000256" key="2">
    <source>
        <dbReference type="ARBA" id="ARBA00022737"/>
    </source>
</evidence>
<dbReference type="KEGG" id="dhe:111592175"/>
<dbReference type="AlphaFoldDB" id="A0A6J1L5A7"/>
<gene>
    <name evidence="9" type="primary">LOC111592175</name>
</gene>
<dbReference type="OMA" id="TKEHNVY"/>
<sequence>MNCFFNSLSEGCVNFEKCGDVIVSPKDNMIGMFCHFCSDIYTNLSEFLHHLQWMHNDVLKFTETYNVYSVEELLSSADTQVDVQSQANSSSSSDSGMPADTADATGTTCLNNGISCTTQTDAIASIALNQNILSALASYEVDYQETKASKKTNSPKNVLQWNTEADSCLPVADPVTDVIAEVEAMLLNYEPQADEKTAPKKAKLQVADASDHNLQLEQMFQAAGLVDFELSKPDPVDITEKRNSKRGKPPMETIKPKAEKTKLTCDYKSYAIARSARKREQQQRMQNIKKRIFSSLKNDSRRLHRVPFKPANENTLIEEDLLLRAQSVAKQKQSLIKDQLVKINQHKQLLPTKIKCKLNAKSTPSVQADVNRLRSDEKLTKDFELATQSKPMKPKSNNPIKTEQKTRHINVDHEQINISNQHRESSAAVTKKLEELPKLEINKTYSQIQLGKLILGSSVSKISSIDRPLQRRASISEGSSPVLKERPARRPSCSEPSIRKSELQFKLETTDNENKESSIVPVDTKSNKTDQNIPNRLSLNFDLSESVVEFLQSDLKTSFVDADSLLELAEVNELESSSNASENVLKEVTSEKQQQQTQLRTHTDLTAEIKFNSEARELRTDSTLLRAVGLSIIKYADYEELKPIELIDTIRGKAAKFGNMLRVYGTVWNPKRFNAQCTQKIHKELLLLTEEINTQFKIKLDVSELKRILNLINAWHAHQIDLKFFKKVALSVTVDHYLQLFAFLPKINRCVYYCEWCDESSSNKSRYEKHRLTHLSRYACPHCQRGFKKQGYLFNHLRIVHGRDH</sequence>
<dbReference type="InterPro" id="IPR013087">
    <property type="entry name" value="Znf_C2H2_type"/>
</dbReference>
<dbReference type="GO" id="GO:0000981">
    <property type="term" value="F:DNA-binding transcription factor activity, RNA polymerase II-specific"/>
    <property type="evidence" value="ECO:0007669"/>
    <property type="project" value="TreeGrafter"/>
</dbReference>
<keyword evidence="2" id="KW-0677">Repeat</keyword>
<dbReference type="GO" id="GO:0008270">
    <property type="term" value="F:zinc ion binding"/>
    <property type="evidence" value="ECO:0007669"/>
    <property type="project" value="UniProtKB-KW"/>
</dbReference>
<dbReference type="PANTHER" id="PTHR24408:SF58">
    <property type="entry name" value="TRANSCRIPTION FACTOR (TFIIIA), PUTATIVE (AFU_ORTHOLOGUE AFUA_1G05150)-RELATED"/>
    <property type="match status" value="1"/>
</dbReference>
<keyword evidence="3 5" id="KW-0863">Zinc-finger</keyword>
<keyword evidence="8" id="KW-1185">Reference proteome</keyword>
<evidence type="ECO:0000256" key="1">
    <source>
        <dbReference type="ARBA" id="ARBA00022723"/>
    </source>
</evidence>
<feature type="compositionally biased region" description="Basic and acidic residues" evidence="6">
    <location>
        <begin position="497"/>
        <end position="516"/>
    </location>
</feature>
<name>A0A6J1L5A7_DROHY</name>
<evidence type="ECO:0000256" key="5">
    <source>
        <dbReference type="PROSITE-ProRule" id="PRU00042"/>
    </source>
</evidence>
<dbReference type="Gene3D" id="3.30.160.60">
    <property type="entry name" value="Classic Zinc Finger"/>
    <property type="match status" value="1"/>
</dbReference>
<dbReference type="GeneID" id="111592175"/>
<dbReference type="PROSITE" id="PS00028">
    <property type="entry name" value="ZINC_FINGER_C2H2_1"/>
    <property type="match status" value="2"/>
</dbReference>
<keyword evidence="1" id="KW-0479">Metal-binding</keyword>
<evidence type="ECO:0000313" key="8">
    <source>
        <dbReference type="Proteomes" id="UP000504633"/>
    </source>
</evidence>
<evidence type="ECO:0000259" key="7">
    <source>
        <dbReference type="PROSITE" id="PS50157"/>
    </source>
</evidence>
<accession>A0A6J1L5A7</accession>
<dbReference type="OrthoDB" id="8067562at2759"/>
<feature type="domain" description="C2H2-type" evidence="7">
    <location>
        <begin position="778"/>
        <end position="805"/>
    </location>
</feature>
<feature type="region of interest" description="Disordered" evidence="6">
    <location>
        <begin position="466"/>
        <end position="527"/>
    </location>
</feature>
<evidence type="ECO:0000256" key="4">
    <source>
        <dbReference type="ARBA" id="ARBA00022833"/>
    </source>
</evidence>